<dbReference type="AlphaFoldDB" id="A8RZQ9"/>
<gene>
    <name evidence="1" type="ORF">CLOBOL_05478</name>
</gene>
<dbReference type="HOGENOM" id="CLU_165978_0_0_9"/>
<reference evidence="1 2" key="1">
    <citation type="submission" date="2007-08" db="EMBL/GenBank/DDBJ databases">
        <authorList>
            <person name="Fulton L."/>
            <person name="Clifton S."/>
            <person name="Fulton B."/>
            <person name="Xu J."/>
            <person name="Minx P."/>
            <person name="Pepin K.H."/>
            <person name="Johnson M."/>
            <person name="Thiruvilangam P."/>
            <person name="Bhonagiri V."/>
            <person name="Nash W.E."/>
            <person name="Mardis E.R."/>
            <person name="Wilson R.K."/>
        </authorList>
    </citation>
    <scope>NUCLEOTIDE SEQUENCE [LARGE SCALE GENOMIC DNA]</scope>
    <source>
        <strain evidence="2">ATCC BAA-613 / DSM 15670 / CCUG 46953 / JCM 12243 / WAL 16351</strain>
    </source>
</reference>
<sequence>MSSEFVYSLGRRLHAAFFQNGKEAAIMGRQLKKMRLPNGVVAEERACGDYVCKYCGGKATACNFVADMCLQVYARHQGMCGAYIETEKYVGYVTDCSTCHYQGISGECRYEGRAAMGQGV</sequence>
<dbReference type="Proteomes" id="UP000005396">
    <property type="component" value="Unassembled WGS sequence"/>
</dbReference>
<evidence type="ECO:0000313" key="1">
    <source>
        <dbReference type="EMBL" id="EDP14310.1"/>
    </source>
</evidence>
<dbReference type="PaxDb" id="411902-CLOBOL_05478"/>
<name>A8RZQ9_ENTBW</name>
<reference evidence="1 2" key="2">
    <citation type="submission" date="2007-09" db="EMBL/GenBank/DDBJ databases">
        <title>Draft genome sequence of Clostridium bolteae (ATCC BAA-613).</title>
        <authorList>
            <person name="Sudarsanam P."/>
            <person name="Ley R."/>
            <person name="Guruge J."/>
            <person name="Turnbaugh P.J."/>
            <person name="Mahowald M."/>
            <person name="Liep D."/>
            <person name="Gordon J."/>
        </authorList>
    </citation>
    <scope>NUCLEOTIDE SEQUENCE [LARGE SCALE GENOMIC DNA]</scope>
    <source>
        <strain evidence="2">ATCC BAA-613 / DSM 15670 / CCUG 46953 / JCM 12243 / WAL 16351</strain>
    </source>
</reference>
<dbReference type="EMBL" id="ABCC02000040">
    <property type="protein sequence ID" value="EDP14310.1"/>
    <property type="molecule type" value="Genomic_DNA"/>
</dbReference>
<proteinExistence type="predicted"/>
<organism evidence="1 2">
    <name type="scientific">Enterocloster bolteae (strain ATCC BAA-613 / DSM 15670 / CCUG 46953 / JCM 12243 / WAL 16351)</name>
    <name type="common">Clostridium bolteae</name>
    <dbReference type="NCBI Taxonomy" id="411902"/>
    <lineage>
        <taxon>Bacteria</taxon>
        <taxon>Bacillati</taxon>
        <taxon>Bacillota</taxon>
        <taxon>Clostridia</taxon>
        <taxon>Lachnospirales</taxon>
        <taxon>Lachnospiraceae</taxon>
        <taxon>Enterocloster</taxon>
    </lineage>
</organism>
<protein>
    <submittedName>
        <fullName evidence="1">Uncharacterized protein</fullName>
    </submittedName>
</protein>
<dbReference type="eggNOG" id="ENOG5030FUK">
    <property type="taxonomic scope" value="Bacteria"/>
</dbReference>
<evidence type="ECO:0000313" key="2">
    <source>
        <dbReference type="Proteomes" id="UP000005396"/>
    </source>
</evidence>
<comment type="caution">
    <text evidence="1">The sequence shown here is derived from an EMBL/GenBank/DDBJ whole genome shotgun (WGS) entry which is preliminary data.</text>
</comment>
<accession>A8RZQ9</accession>